<dbReference type="RefSeq" id="WP_185001171.1">
    <property type="nucleotide sequence ID" value="NZ_BAAAUI010000026.1"/>
</dbReference>
<keyword evidence="1" id="KW-0812">Transmembrane</keyword>
<protein>
    <submittedName>
        <fullName evidence="2">Cytochrome b561</fullName>
    </submittedName>
</protein>
<reference evidence="2 3" key="1">
    <citation type="submission" date="2020-08" db="EMBL/GenBank/DDBJ databases">
        <title>Sequencing the genomes of 1000 actinobacteria strains.</title>
        <authorList>
            <person name="Klenk H.-P."/>
        </authorList>
    </citation>
    <scope>NUCLEOTIDE SEQUENCE [LARGE SCALE GENOMIC DNA]</scope>
    <source>
        <strain evidence="2 3">DSM 44230</strain>
    </source>
</reference>
<dbReference type="Proteomes" id="UP000533598">
    <property type="component" value="Unassembled WGS sequence"/>
</dbReference>
<feature type="transmembrane region" description="Helical" evidence="1">
    <location>
        <begin position="244"/>
        <end position="268"/>
    </location>
</feature>
<keyword evidence="3" id="KW-1185">Reference proteome</keyword>
<gene>
    <name evidence="2" type="ORF">HNR67_001270</name>
</gene>
<feature type="transmembrane region" description="Helical" evidence="1">
    <location>
        <begin position="102"/>
        <end position="121"/>
    </location>
</feature>
<feature type="transmembrane region" description="Helical" evidence="1">
    <location>
        <begin position="127"/>
        <end position="147"/>
    </location>
</feature>
<organism evidence="2 3">
    <name type="scientific">Crossiella cryophila</name>
    <dbReference type="NCBI Taxonomy" id="43355"/>
    <lineage>
        <taxon>Bacteria</taxon>
        <taxon>Bacillati</taxon>
        <taxon>Actinomycetota</taxon>
        <taxon>Actinomycetes</taxon>
        <taxon>Pseudonocardiales</taxon>
        <taxon>Pseudonocardiaceae</taxon>
        <taxon>Crossiella</taxon>
    </lineage>
</organism>
<comment type="caution">
    <text evidence="2">The sequence shown here is derived from an EMBL/GenBank/DDBJ whole genome shotgun (WGS) entry which is preliminary data.</text>
</comment>
<evidence type="ECO:0000313" key="2">
    <source>
        <dbReference type="EMBL" id="MBB4675152.1"/>
    </source>
</evidence>
<evidence type="ECO:0000256" key="1">
    <source>
        <dbReference type="SAM" id="Phobius"/>
    </source>
</evidence>
<name>A0A7W7C621_9PSEU</name>
<proteinExistence type="predicted"/>
<dbReference type="AlphaFoldDB" id="A0A7W7C621"/>
<keyword evidence="1" id="KW-1133">Transmembrane helix</keyword>
<keyword evidence="1" id="KW-0472">Membrane</keyword>
<dbReference type="EMBL" id="JACHMH010000001">
    <property type="protein sequence ID" value="MBB4675152.1"/>
    <property type="molecule type" value="Genomic_DNA"/>
</dbReference>
<evidence type="ECO:0000313" key="3">
    <source>
        <dbReference type="Proteomes" id="UP000533598"/>
    </source>
</evidence>
<accession>A0A7W7C621</accession>
<sequence length="269" mass="28647">MASNAIVVLKGRGGTFRLGKSEIEVFRGGLSKRVPLAALTGHQRSGRSVVLTTATETYEVHGGNDASVTAFTEALERAMRRVEHDPAAAVTSTTKPGRPMHWAAKVALGAGVAVLLLVWWAGLQNGLIIAAGFGVLCGLATVALFGLRGVWRWLLRDLWVLRRRGVTVAGEITGYRHSSSDQTKYAKLRFVTATGRSMEVESAAFVFLRRRPGPADITYDPENPKLATGQPAIGHLLAGMFSGVLCLGLLAAAVTGIVLMVLTGLGLYR</sequence>